<organism evidence="3 4">
    <name type="scientific">Eumeta variegata</name>
    <name type="common">Bagworm moth</name>
    <name type="synonym">Eumeta japonica</name>
    <dbReference type="NCBI Taxonomy" id="151549"/>
    <lineage>
        <taxon>Eukaryota</taxon>
        <taxon>Metazoa</taxon>
        <taxon>Ecdysozoa</taxon>
        <taxon>Arthropoda</taxon>
        <taxon>Hexapoda</taxon>
        <taxon>Insecta</taxon>
        <taxon>Pterygota</taxon>
        <taxon>Neoptera</taxon>
        <taxon>Endopterygota</taxon>
        <taxon>Lepidoptera</taxon>
        <taxon>Glossata</taxon>
        <taxon>Ditrysia</taxon>
        <taxon>Tineoidea</taxon>
        <taxon>Psychidae</taxon>
        <taxon>Oiketicinae</taxon>
        <taxon>Eumeta</taxon>
    </lineage>
</organism>
<dbReference type="OrthoDB" id="63267at2759"/>
<sequence length="166" mass="18423">KNKKDALNFDAEFTKEEPVLTPVPLDVVRTINQRLQPGACARPHTGRLSVLRDTSPCLSSHTTSFDSNTADFDDIMDIHSREDRIFGRVQRRSCLRPPKHHRLTATVTITAMVRVAAAARPLSYGYNANECLVSRMYYKARPPASGGATATGRPSVRLCGGERRSR</sequence>
<dbReference type="InterPro" id="IPR017892">
    <property type="entry name" value="Pkinase_C"/>
</dbReference>
<gene>
    <name evidence="3" type="primary">Pkc98E</name>
    <name evidence="3" type="ORF">EVAR_60549_1</name>
</gene>
<keyword evidence="4" id="KW-1185">Reference proteome</keyword>
<dbReference type="GO" id="GO:0005524">
    <property type="term" value="F:ATP binding"/>
    <property type="evidence" value="ECO:0007669"/>
    <property type="project" value="InterPro"/>
</dbReference>
<accession>A0A4C1YH74</accession>
<evidence type="ECO:0000313" key="4">
    <source>
        <dbReference type="Proteomes" id="UP000299102"/>
    </source>
</evidence>
<evidence type="ECO:0000259" key="2">
    <source>
        <dbReference type="Pfam" id="PF00433"/>
    </source>
</evidence>
<dbReference type="Proteomes" id="UP000299102">
    <property type="component" value="Unassembled WGS sequence"/>
</dbReference>
<evidence type="ECO:0000313" key="3">
    <source>
        <dbReference type="EMBL" id="GBP74400.1"/>
    </source>
</evidence>
<feature type="domain" description="Protein kinase C-terminal" evidence="2">
    <location>
        <begin position="1"/>
        <end position="33"/>
    </location>
</feature>
<reference evidence="3 4" key="1">
    <citation type="journal article" date="2019" name="Commun. Biol.">
        <title>The bagworm genome reveals a unique fibroin gene that provides high tensile strength.</title>
        <authorList>
            <person name="Kono N."/>
            <person name="Nakamura H."/>
            <person name="Ohtoshi R."/>
            <person name="Tomita M."/>
            <person name="Numata K."/>
            <person name="Arakawa K."/>
        </authorList>
    </citation>
    <scope>NUCLEOTIDE SEQUENCE [LARGE SCALE GENOMIC DNA]</scope>
</reference>
<name>A0A4C1YH74_EUMVA</name>
<dbReference type="Pfam" id="PF00433">
    <property type="entry name" value="Pkinase_C"/>
    <property type="match status" value="1"/>
</dbReference>
<dbReference type="STRING" id="151549.A0A4C1YH74"/>
<dbReference type="GO" id="GO:0004674">
    <property type="term" value="F:protein serine/threonine kinase activity"/>
    <property type="evidence" value="ECO:0007669"/>
    <property type="project" value="InterPro"/>
</dbReference>
<comment type="caution">
    <text evidence="3">The sequence shown here is derived from an EMBL/GenBank/DDBJ whole genome shotgun (WGS) entry which is preliminary data.</text>
</comment>
<feature type="non-terminal residue" evidence="3">
    <location>
        <position position="1"/>
    </location>
</feature>
<dbReference type="EMBL" id="BGZK01001207">
    <property type="protein sequence ID" value="GBP74400.1"/>
    <property type="molecule type" value="Genomic_DNA"/>
</dbReference>
<keyword evidence="3" id="KW-0808">Transferase</keyword>
<dbReference type="AlphaFoldDB" id="A0A4C1YH74"/>
<keyword evidence="3" id="KW-0418">Kinase</keyword>
<proteinExistence type="predicted"/>
<feature type="region of interest" description="Disordered" evidence="1">
    <location>
        <begin position="142"/>
        <end position="166"/>
    </location>
</feature>
<protein>
    <submittedName>
        <fullName evidence="3">Protein kinase C</fullName>
    </submittedName>
</protein>
<evidence type="ECO:0000256" key="1">
    <source>
        <dbReference type="SAM" id="MobiDB-lite"/>
    </source>
</evidence>